<proteinExistence type="predicted"/>
<organism evidence="1">
    <name type="scientific">Cryptomonas curvata</name>
    <dbReference type="NCBI Taxonomy" id="233186"/>
    <lineage>
        <taxon>Eukaryota</taxon>
        <taxon>Cryptophyceae</taxon>
        <taxon>Cryptomonadales</taxon>
        <taxon>Cryptomonadaceae</taxon>
        <taxon>Cryptomonas</taxon>
    </lineage>
</organism>
<dbReference type="EMBL" id="HBEZ01051011">
    <property type="protein sequence ID" value="CAD8653107.1"/>
    <property type="molecule type" value="Transcribed_RNA"/>
</dbReference>
<sequence length="201" mass="22611">MLDTVSTLCASDHAQWSWPASHAQRSWPRSTQLLVKLRHVLHSSAEAGRSMMRKLMLLQELTPGQQRGVLLTVTGSQMCARVGEIKRLQVCDFLPDFDVAYSRRCKGCAVMQIRKRRGLYPRLWRGSTPQMYIVRRLREWTVRSGLAVAANRTKSARQATLRPHCPPLFSKLSSHRGPIDADVEAASLGGSQKDHVKYCSG</sequence>
<dbReference type="AlphaFoldDB" id="A0A6T8CK89"/>
<protein>
    <submittedName>
        <fullName evidence="1">Uncharacterized protein</fullName>
    </submittedName>
</protein>
<gene>
    <name evidence="1" type="ORF">CCUR1050_LOCUS27997</name>
    <name evidence="2" type="ORF">CCUR1050_LOCUS27998</name>
</gene>
<evidence type="ECO:0000313" key="1">
    <source>
        <dbReference type="EMBL" id="CAD8653107.1"/>
    </source>
</evidence>
<evidence type="ECO:0000313" key="2">
    <source>
        <dbReference type="EMBL" id="CAD8653108.1"/>
    </source>
</evidence>
<dbReference type="EMBL" id="HBEZ01051012">
    <property type="protein sequence ID" value="CAD8653108.1"/>
    <property type="molecule type" value="Transcribed_RNA"/>
</dbReference>
<accession>A0A6T8CK89</accession>
<name>A0A6T8CK89_9CRYP</name>
<reference evidence="1" key="1">
    <citation type="submission" date="2021-01" db="EMBL/GenBank/DDBJ databases">
        <authorList>
            <person name="Corre E."/>
            <person name="Pelletier E."/>
            <person name="Niang G."/>
            <person name="Scheremetjew M."/>
            <person name="Finn R."/>
            <person name="Kale V."/>
            <person name="Holt S."/>
            <person name="Cochrane G."/>
            <person name="Meng A."/>
            <person name="Brown T."/>
            <person name="Cohen L."/>
        </authorList>
    </citation>
    <scope>NUCLEOTIDE SEQUENCE</scope>
    <source>
        <strain evidence="1">CCAP979/52</strain>
    </source>
</reference>